<proteinExistence type="predicted"/>
<name>A0ABP0SAU8_9DINO</name>
<protein>
    <submittedName>
        <fullName evidence="2">Uncharacterized protein</fullName>
    </submittedName>
</protein>
<sequence length="194" mass="21493">MMITLAKCPLRTLTAVRKTMSFLPARRTSLGPPPELFAPLHITASVPALPTKSPPAETLPAEGSKASDEEGVPRAANRDVPLNPARAAEEDTEEQLHPDRQREQGVQTVETSCAGCASLKAQVAALLEEKAAWTAKLGRAAARRQAKDDEATRRLRRKQQARQRHDKRQIFVNTLGEASHDEFNILLMPRRKHR</sequence>
<feature type="region of interest" description="Disordered" evidence="1">
    <location>
        <begin position="141"/>
        <end position="167"/>
    </location>
</feature>
<keyword evidence="3" id="KW-1185">Reference proteome</keyword>
<evidence type="ECO:0000313" key="2">
    <source>
        <dbReference type="EMBL" id="CAK9109484.1"/>
    </source>
</evidence>
<accession>A0ABP0SAU8</accession>
<gene>
    <name evidence="2" type="ORF">SCF082_LOCUS50876</name>
</gene>
<evidence type="ECO:0000256" key="1">
    <source>
        <dbReference type="SAM" id="MobiDB-lite"/>
    </source>
</evidence>
<reference evidence="2 3" key="1">
    <citation type="submission" date="2024-02" db="EMBL/GenBank/DDBJ databases">
        <authorList>
            <person name="Chen Y."/>
            <person name="Shah S."/>
            <person name="Dougan E. K."/>
            <person name="Thang M."/>
            <person name="Chan C."/>
        </authorList>
    </citation>
    <scope>NUCLEOTIDE SEQUENCE [LARGE SCALE GENOMIC DNA]</scope>
</reference>
<feature type="compositionally biased region" description="Basic and acidic residues" evidence="1">
    <location>
        <begin position="94"/>
        <end position="103"/>
    </location>
</feature>
<feature type="region of interest" description="Disordered" evidence="1">
    <location>
        <begin position="48"/>
        <end position="103"/>
    </location>
</feature>
<dbReference type="Proteomes" id="UP001642464">
    <property type="component" value="Unassembled WGS sequence"/>
</dbReference>
<feature type="compositionally biased region" description="Basic residues" evidence="1">
    <location>
        <begin position="154"/>
        <end position="167"/>
    </location>
</feature>
<organism evidence="2 3">
    <name type="scientific">Durusdinium trenchii</name>
    <dbReference type="NCBI Taxonomy" id="1381693"/>
    <lineage>
        <taxon>Eukaryota</taxon>
        <taxon>Sar</taxon>
        <taxon>Alveolata</taxon>
        <taxon>Dinophyceae</taxon>
        <taxon>Suessiales</taxon>
        <taxon>Symbiodiniaceae</taxon>
        <taxon>Durusdinium</taxon>
    </lineage>
</organism>
<dbReference type="EMBL" id="CAXAMM010043312">
    <property type="protein sequence ID" value="CAK9109484.1"/>
    <property type="molecule type" value="Genomic_DNA"/>
</dbReference>
<comment type="caution">
    <text evidence="2">The sequence shown here is derived from an EMBL/GenBank/DDBJ whole genome shotgun (WGS) entry which is preliminary data.</text>
</comment>
<evidence type="ECO:0000313" key="3">
    <source>
        <dbReference type="Proteomes" id="UP001642464"/>
    </source>
</evidence>